<dbReference type="GO" id="GO:0017061">
    <property type="term" value="F:S-methyl-5-thioadenosine phosphorylase activity"/>
    <property type="evidence" value="ECO:0007669"/>
    <property type="project" value="UniProtKB-EC"/>
</dbReference>
<dbReference type="OrthoDB" id="4279at2"/>
<sequence length="258" mass="27654">MMSRIIARFTTRLEGVSEAPYTSCNLGLHVGDQPKHVVENRARVGASIGVPLDAWVAGEQVHGATVTVVTAEGKGRGARDLESMLPATDALVTNVPGIGLTTYAADCVPLLFAAQDVQAIGCAHAGWQGTVKKIAANTVRTLIAQYGADPAQLEVWVGPSIGPCCYEVDERVAAQVREAFPAQQDHLLTPNHNGRWQLDLWQCNVQALVEAGVREANIHREDACTSCRVDTYFSHRKEAGKTGRHAGIIAILQEKAGN</sequence>
<evidence type="ECO:0000256" key="9">
    <source>
        <dbReference type="ARBA" id="ARBA00047989"/>
    </source>
</evidence>
<comment type="cofactor">
    <cofactor evidence="2">
        <name>Zn(2+)</name>
        <dbReference type="ChEBI" id="CHEBI:29105"/>
    </cofactor>
</comment>
<keyword evidence="7" id="KW-0378">Hydrolase</keyword>
<name>A0A316D269_9BACL</name>
<dbReference type="Proteomes" id="UP000245634">
    <property type="component" value="Unassembled WGS sequence"/>
</dbReference>
<dbReference type="NCBIfam" id="TIGR00726">
    <property type="entry name" value="peptidoglycan editing factor PgeF"/>
    <property type="match status" value="1"/>
</dbReference>
<keyword evidence="6" id="KW-0479">Metal-binding</keyword>
<evidence type="ECO:0000256" key="4">
    <source>
        <dbReference type="ARBA" id="ARBA00007353"/>
    </source>
</evidence>
<comment type="similarity">
    <text evidence="4 12">Belongs to the purine nucleoside phosphorylase YfiH/LACC1 family.</text>
</comment>
<evidence type="ECO:0000256" key="5">
    <source>
        <dbReference type="ARBA" id="ARBA00022679"/>
    </source>
</evidence>
<evidence type="ECO:0000256" key="2">
    <source>
        <dbReference type="ARBA" id="ARBA00001947"/>
    </source>
</evidence>
<proteinExistence type="inferred from homology"/>
<reference evidence="13 14" key="1">
    <citation type="submission" date="2018-05" db="EMBL/GenBank/DDBJ databases">
        <title>Genomic Encyclopedia of Type Strains, Phase IV (KMG-IV): sequencing the most valuable type-strain genomes for metagenomic binning, comparative biology and taxonomic classification.</title>
        <authorList>
            <person name="Goeker M."/>
        </authorList>
    </citation>
    <scope>NUCLEOTIDE SEQUENCE [LARGE SCALE GENOMIC DNA]</scope>
    <source>
        <strain evidence="13 14">DSM 18773</strain>
    </source>
</reference>
<evidence type="ECO:0000256" key="8">
    <source>
        <dbReference type="ARBA" id="ARBA00022833"/>
    </source>
</evidence>
<evidence type="ECO:0000256" key="11">
    <source>
        <dbReference type="ARBA" id="ARBA00049893"/>
    </source>
</evidence>
<comment type="catalytic activity">
    <reaction evidence="10">
        <text>adenosine + phosphate = alpha-D-ribose 1-phosphate + adenine</text>
        <dbReference type="Rhea" id="RHEA:27642"/>
        <dbReference type="ChEBI" id="CHEBI:16335"/>
        <dbReference type="ChEBI" id="CHEBI:16708"/>
        <dbReference type="ChEBI" id="CHEBI:43474"/>
        <dbReference type="ChEBI" id="CHEBI:57720"/>
        <dbReference type="EC" id="2.4.2.1"/>
    </reaction>
    <physiologicalReaction direction="left-to-right" evidence="10">
        <dbReference type="Rhea" id="RHEA:27643"/>
    </physiologicalReaction>
</comment>
<comment type="caution">
    <text evidence="13">The sequence shown here is derived from an EMBL/GenBank/DDBJ whole genome shotgun (WGS) entry which is preliminary data.</text>
</comment>
<dbReference type="Gene3D" id="3.60.140.10">
    <property type="entry name" value="CNF1/YfiH-like putative cysteine hydrolases"/>
    <property type="match status" value="1"/>
</dbReference>
<dbReference type="RefSeq" id="WP_109691402.1">
    <property type="nucleotide sequence ID" value="NZ_QGGL01000033.1"/>
</dbReference>
<accession>A0A316D269</accession>
<comment type="function">
    <text evidence="3">Purine nucleoside enzyme that catalyzes the phosphorolysis of adenosine and inosine nucleosides, yielding D-ribose 1-phosphate and the respective free bases, adenine and hypoxanthine. Also catalyzes the phosphorolysis of S-methyl-5'-thioadenosine into adenine and S-methyl-5-thio-alpha-D-ribose 1-phosphate. Also has adenosine deaminase activity.</text>
</comment>
<dbReference type="GO" id="GO:0005507">
    <property type="term" value="F:copper ion binding"/>
    <property type="evidence" value="ECO:0007669"/>
    <property type="project" value="TreeGrafter"/>
</dbReference>
<dbReference type="PANTHER" id="PTHR30616:SF2">
    <property type="entry name" value="PURINE NUCLEOSIDE PHOSPHORYLASE LACC1"/>
    <property type="match status" value="1"/>
</dbReference>
<evidence type="ECO:0000313" key="14">
    <source>
        <dbReference type="Proteomes" id="UP000245634"/>
    </source>
</evidence>
<evidence type="ECO:0000256" key="10">
    <source>
        <dbReference type="ARBA" id="ARBA00048968"/>
    </source>
</evidence>
<dbReference type="AlphaFoldDB" id="A0A316D269"/>
<evidence type="ECO:0000256" key="3">
    <source>
        <dbReference type="ARBA" id="ARBA00003215"/>
    </source>
</evidence>
<dbReference type="InterPro" id="IPR003730">
    <property type="entry name" value="Cu_polyphenol_OxRdtase"/>
</dbReference>
<protein>
    <recommendedName>
        <fullName evidence="12">Purine nucleoside phosphorylase</fullName>
    </recommendedName>
</protein>
<comment type="catalytic activity">
    <reaction evidence="1">
        <text>inosine + phosphate = alpha-D-ribose 1-phosphate + hypoxanthine</text>
        <dbReference type="Rhea" id="RHEA:27646"/>
        <dbReference type="ChEBI" id="CHEBI:17368"/>
        <dbReference type="ChEBI" id="CHEBI:17596"/>
        <dbReference type="ChEBI" id="CHEBI:43474"/>
        <dbReference type="ChEBI" id="CHEBI:57720"/>
        <dbReference type="EC" id="2.4.2.1"/>
    </reaction>
    <physiologicalReaction direction="left-to-right" evidence="1">
        <dbReference type="Rhea" id="RHEA:27647"/>
    </physiologicalReaction>
</comment>
<evidence type="ECO:0000256" key="7">
    <source>
        <dbReference type="ARBA" id="ARBA00022801"/>
    </source>
</evidence>
<dbReference type="PANTHER" id="PTHR30616">
    <property type="entry name" value="UNCHARACTERIZED PROTEIN YFIH"/>
    <property type="match status" value="1"/>
</dbReference>
<keyword evidence="14" id="KW-1185">Reference proteome</keyword>
<dbReference type="InterPro" id="IPR038371">
    <property type="entry name" value="Cu_polyphenol_OxRdtase_sf"/>
</dbReference>
<dbReference type="EMBL" id="QGGL01000033">
    <property type="protein sequence ID" value="PWK04950.1"/>
    <property type="molecule type" value="Genomic_DNA"/>
</dbReference>
<organism evidence="13 14">
    <name type="scientific">Tumebacillus permanentifrigoris</name>
    <dbReference type="NCBI Taxonomy" id="378543"/>
    <lineage>
        <taxon>Bacteria</taxon>
        <taxon>Bacillati</taxon>
        <taxon>Bacillota</taxon>
        <taxon>Bacilli</taxon>
        <taxon>Bacillales</taxon>
        <taxon>Alicyclobacillaceae</taxon>
        <taxon>Tumebacillus</taxon>
    </lineage>
</organism>
<evidence type="ECO:0000256" key="12">
    <source>
        <dbReference type="RuleBase" id="RU361274"/>
    </source>
</evidence>
<evidence type="ECO:0000256" key="1">
    <source>
        <dbReference type="ARBA" id="ARBA00000553"/>
    </source>
</evidence>
<evidence type="ECO:0000256" key="6">
    <source>
        <dbReference type="ARBA" id="ARBA00022723"/>
    </source>
</evidence>
<comment type="catalytic activity">
    <reaction evidence="9">
        <text>adenosine + H2O + H(+) = inosine + NH4(+)</text>
        <dbReference type="Rhea" id="RHEA:24408"/>
        <dbReference type="ChEBI" id="CHEBI:15377"/>
        <dbReference type="ChEBI" id="CHEBI:15378"/>
        <dbReference type="ChEBI" id="CHEBI:16335"/>
        <dbReference type="ChEBI" id="CHEBI:17596"/>
        <dbReference type="ChEBI" id="CHEBI:28938"/>
        <dbReference type="EC" id="3.5.4.4"/>
    </reaction>
    <physiologicalReaction direction="left-to-right" evidence="9">
        <dbReference type="Rhea" id="RHEA:24409"/>
    </physiologicalReaction>
</comment>
<evidence type="ECO:0000313" key="13">
    <source>
        <dbReference type="EMBL" id="PWK04950.1"/>
    </source>
</evidence>
<keyword evidence="8" id="KW-0862">Zinc</keyword>
<dbReference type="CDD" id="cd16833">
    <property type="entry name" value="YfiH"/>
    <property type="match status" value="1"/>
</dbReference>
<dbReference type="GO" id="GO:0016787">
    <property type="term" value="F:hydrolase activity"/>
    <property type="evidence" value="ECO:0007669"/>
    <property type="project" value="UniProtKB-KW"/>
</dbReference>
<gene>
    <name evidence="13" type="ORF">C7459_1338</name>
</gene>
<comment type="catalytic activity">
    <reaction evidence="11">
        <text>S-methyl-5'-thioadenosine + phosphate = 5-(methylsulfanyl)-alpha-D-ribose 1-phosphate + adenine</text>
        <dbReference type="Rhea" id="RHEA:11852"/>
        <dbReference type="ChEBI" id="CHEBI:16708"/>
        <dbReference type="ChEBI" id="CHEBI:17509"/>
        <dbReference type="ChEBI" id="CHEBI:43474"/>
        <dbReference type="ChEBI" id="CHEBI:58533"/>
        <dbReference type="EC" id="2.4.2.28"/>
    </reaction>
    <physiologicalReaction direction="left-to-right" evidence="11">
        <dbReference type="Rhea" id="RHEA:11853"/>
    </physiologicalReaction>
</comment>
<dbReference type="InterPro" id="IPR011324">
    <property type="entry name" value="Cytotoxic_necrot_fac-like_cat"/>
</dbReference>
<dbReference type="SUPFAM" id="SSF64438">
    <property type="entry name" value="CNF1/YfiH-like putative cysteine hydrolases"/>
    <property type="match status" value="1"/>
</dbReference>
<dbReference type="Pfam" id="PF02578">
    <property type="entry name" value="Cu-oxidase_4"/>
    <property type="match status" value="1"/>
</dbReference>
<keyword evidence="5" id="KW-0808">Transferase</keyword>